<feature type="transmembrane region" description="Helical" evidence="5">
    <location>
        <begin position="231"/>
        <end position="251"/>
    </location>
</feature>
<dbReference type="InterPro" id="IPR006153">
    <property type="entry name" value="Cation/H_exchanger_TM"/>
</dbReference>
<keyword evidence="3 5" id="KW-1133">Transmembrane helix</keyword>
<feature type="transmembrane region" description="Helical" evidence="5">
    <location>
        <begin position="89"/>
        <end position="114"/>
    </location>
</feature>
<evidence type="ECO:0000313" key="7">
    <source>
        <dbReference type="EMBL" id="OCC15170.1"/>
    </source>
</evidence>
<gene>
    <name evidence="7" type="ORF">DBT_1290</name>
</gene>
<dbReference type="EMBL" id="MAGO01000006">
    <property type="protein sequence ID" value="OCC15170.1"/>
    <property type="molecule type" value="Genomic_DNA"/>
</dbReference>
<dbReference type="PANTHER" id="PTHR43021:SF2">
    <property type="entry name" value="CATION_H+ EXCHANGER DOMAIN-CONTAINING PROTEIN"/>
    <property type="match status" value="1"/>
</dbReference>
<feature type="transmembrane region" description="Helical" evidence="5">
    <location>
        <begin position="367"/>
        <end position="386"/>
    </location>
</feature>
<dbReference type="GO" id="GO:1902600">
    <property type="term" value="P:proton transmembrane transport"/>
    <property type="evidence" value="ECO:0007669"/>
    <property type="project" value="InterPro"/>
</dbReference>
<feature type="transmembrane region" description="Helical" evidence="5">
    <location>
        <begin position="58"/>
        <end position="77"/>
    </location>
</feature>
<feature type="transmembrane region" description="Helical" evidence="5">
    <location>
        <begin position="200"/>
        <end position="219"/>
    </location>
</feature>
<keyword evidence="2 5" id="KW-0812">Transmembrane</keyword>
<organism evidence="7 8">
    <name type="scientific">Dissulfuribacter thermophilus</name>
    <dbReference type="NCBI Taxonomy" id="1156395"/>
    <lineage>
        <taxon>Bacteria</taxon>
        <taxon>Pseudomonadati</taxon>
        <taxon>Thermodesulfobacteriota</taxon>
        <taxon>Dissulfuribacteria</taxon>
        <taxon>Dissulfuribacterales</taxon>
        <taxon>Dissulfuribacteraceae</taxon>
        <taxon>Dissulfuribacter</taxon>
    </lineage>
</organism>
<dbReference type="Proteomes" id="UP000093080">
    <property type="component" value="Unassembled WGS sequence"/>
</dbReference>
<dbReference type="GO" id="GO:0015297">
    <property type="term" value="F:antiporter activity"/>
    <property type="evidence" value="ECO:0007669"/>
    <property type="project" value="InterPro"/>
</dbReference>
<feature type="domain" description="Cation/H+ exchanger transmembrane" evidence="6">
    <location>
        <begin position="14"/>
        <end position="395"/>
    </location>
</feature>
<comment type="caution">
    <text evidence="7">The sequence shown here is derived from an EMBL/GenBank/DDBJ whole genome shotgun (WGS) entry which is preliminary data.</text>
</comment>
<dbReference type="InterPro" id="IPR038770">
    <property type="entry name" value="Na+/solute_symporter_sf"/>
</dbReference>
<accession>A0A1B9F5I1</accession>
<evidence type="ECO:0000256" key="2">
    <source>
        <dbReference type="ARBA" id="ARBA00022692"/>
    </source>
</evidence>
<evidence type="ECO:0000259" key="6">
    <source>
        <dbReference type="Pfam" id="PF00999"/>
    </source>
</evidence>
<dbReference type="PANTHER" id="PTHR43021">
    <property type="entry name" value="NA(+)/H(+) ANTIPORTER-RELATED"/>
    <property type="match status" value="1"/>
</dbReference>
<comment type="subcellular location">
    <subcellularLocation>
        <location evidence="1">Membrane</location>
        <topology evidence="1">Multi-pass membrane protein</topology>
    </subcellularLocation>
</comment>
<evidence type="ECO:0000313" key="8">
    <source>
        <dbReference type="Proteomes" id="UP000093080"/>
    </source>
</evidence>
<name>A0A1B9F5I1_9BACT</name>
<evidence type="ECO:0000256" key="3">
    <source>
        <dbReference type="ARBA" id="ARBA00022989"/>
    </source>
</evidence>
<dbReference type="GO" id="GO:0016020">
    <property type="term" value="C:membrane"/>
    <property type="evidence" value="ECO:0007669"/>
    <property type="project" value="UniProtKB-SubCell"/>
</dbReference>
<feature type="transmembrane region" description="Helical" evidence="5">
    <location>
        <begin position="161"/>
        <end position="188"/>
    </location>
</feature>
<dbReference type="AlphaFoldDB" id="A0A1B9F5I1"/>
<proteinExistence type="predicted"/>
<evidence type="ECO:0000256" key="1">
    <source>
        <dbReference type="ARBA" id="ARBA00004141"/>
    </source>
</evidence>
<feature type="transmembrane region" description="Helical" evidence="5">
    <location>
        <begin position="300"/>
        <end position="320"/>
    </location>
</feature>
<sequence>MDISLLATAGIMILAAYIGGRLANLIGLPRISGYLFAGILLGENLANLVPKHAVAVEFSWITSVALCIIGYGIGGSLEFKRLARLGSTIFWITFFQAIGALVFSTIAIYVALRLFGPSEMLMTNTIISMSLTVGAICVATAPSSVLAVISETGARGVYTDILLGVVALDDGVTLLIFAAVMALIQGILRPEGLNLHTLLVPLWEIVGSISIGCLFAFLMSKLLTGIYEEGAILKVILGALILIAGLCPHIHCSPILASMSVGCFIVNYEKRHNLFFQSTDPIENAVFGLFFALAGAHMDFRVLSSFWHLSLVILVFRFLGKQFGVFLGSSVSKTDERVKKYLGIGLFPQAGVSIGLILVGAQYFDRWIGELLINFVIGSVIFNEIISPPLLKWCLTKAGETTR</sequence>
<keyword evidence="4 5" id="KW-0472">Membrane</keyword>
<reference evidence="7 8" key="1">
    <citation type="submission" date="2016-06" db="EMBL/GenBank/DDBJ databases">
        <title>Respiratory ammonification of nitrate coupled to the oxidation of elemental sulfur in deep-sea autotrophic thermophilic bacteria.</title>
        <authorList>
            <person name="Slobodkina G.B."/>
            <person name="Mardanov A.V."/>
            <person name="Ravin N.V."/>
            <person name="Frolova A.A."/>
            <person name="Viryasiv M.B."/>
            <person name="Chernyh N.A."/>
            <person name="Bonch-Osmolovskaya E.A."/>
            <person name="Slobodkin A.I."/>
        </authorList>
    </citation>
    <scope>NUCLEOTIDE SEQUENCE [LARGE SCALE GENOMIC DNA]</scope>
    <source>
        <strain evidence="7 8">S69</strain>
    </source>
</reference>
<feature type="transmembrane region" description="Helical" evidence="5">
    <location>
        <begin position="126"/>
        <end position="149"/>
    </location>
</feature>
<keyword evidence="8" id="KW-1185">Reference proteome</keyword>
<protein>
    <submittedName>
        <fullName evidence="7">Na(+)/H(+) antiporter</fullName>
    </submittedName>
</protein>
<dbReference type="STRING" id="1156395.DBT_1290"/>
<evidence type="ECO:0000256" key="5">
    <source>
        <dbReference type="SAM" id="Phobius"/>
    </source>
</evidence>
<dbReference type="Gene3D" id="1.20.1530.20">
    <property type="match status" value="1"/>
</dbReference>
<dbReference type="Pfam" id="PF00999">
    <property type="entry name" value="Na_H_Exchanger"/>
    <property type="match status" value="1"/>
</dbReference>
<evidence type="ECO:0000256" key="4">
    <source>
        <dbReference type="ARBA" id="ARBA00023136"/>
    </source>
</evidence>
<feature type="transmembrane region" description="Helical" evidence="5">
    <location>
        <begin position="341"/>
        <end position="361"/>
    </location>
</feature>